<dbReference type="InterPro" id="IPR003305">
    <property type="entry name" value="CenC_carb-bd"/>
</dbReference>
<feature type="active site" description="Proton acceptor" evidence="5">
    <location>
        <position position="44"/>
    </location>
</feature>
<dbReference type="PROSITE" id="PS51175">
    <property type="entry name" value="CBM6"/>
    <property type="match status" value="1"/>
</dbReference>
<feature type="compositionally biased region" description="Gly residues" evidence="6">
    <location>
        <begin position="1466"/>
        <end position="1487"/>
    </location>
</feature>
<evidence type="ECO:0000256" key="1">
    <source>
        <dbReference type="ARBA" id="ARBA00009865"/>
    </source>
</evidence>
<gene>
    <name evidence="10" type="ORF">BBD42_20860</name>
</gene>
<dbReference type="CDD" id="cd09001">
    <property type="entry name" value="GH43_FsAxh1-like"/>
    <property type="match status" value="1"/>
</dbReference>
<feature type="chain" id="PRO_5008534994" description="Carbohydrate-binding protein" evidence="7">
    <location>
        <begin position="27"/>
        <end position="1912"/>
    </location>
</feature>
<feature type="region of interest" description="Disordered" evidence="6">
    <location>
        <begin position="1463"/>
        <end position="1493"/>
    </location>
</feature>
<dbReference type="Gene3D" id="2.115.10.20">
    <property type="entry name" value="Glycosyl hydrolase domain, family 43"/>
    <property type="match status" value="2"/>
</dbReference>
<dbReference type="InterPro" id="IPR023296">
    <property type="entry name" value="Glyco_hydro_beta-prop_sf"/>
</dbReference>
<dbReference type="PROSITE" id="PS51272">
    <property type="entry name" value="SLH"/>
    <property type="match status" value="3"/>
</dbReference>
<dbReference type="PANTHER" id="PTHR42812:SF12">
    <property type="entry name" value="BETA-XYLOSIDASE-RELATED"/>
    <property type="match status" value="1"/>
</dbReference>
<evidence type="ECO:0000256" key="7">
    <source>
        <dbReference type="SAM" id="SignalP"/>
    </source>
</evidence>
<dbReference type="InterPro" id="IPR001119">
    <property type="entry name" value="SLH_dom"/>
</dbReference>
<feature type="domain" description="SLH" evidence="9">
    <location>
        <begin position="1782"/>
        <end position="1845"/>
    </location>
</feature>
<dbReference type="Pfam" id="PF00395">
    <property type="entry name" value="SLH"/>
    <property type="match status" value="3"/>
</dbReference>
<dbReference type="InterPro" id="IPR005084">
    <property type="entry name" value="CBM6"/>
</dbReference>
<dbReference type="Gene3D" id="2.60.120.200">
    <property type="match status" value="1"/>
</dbReference>
<feature type="signal peptide" evidence="7">
    <location>
        <begin position="1"/>
        <end position="26"/>
    </location>
</feature>
<dbReference type="Pfam" id="PF02018">
    <property type="entry name" value="CBM_4_9"/>
    <property type="match status" value="1"/>
</dbReference>
<dbReference type="SUPFAM" id="SSF75005">
    <property type="entry name" value="Arabinanase/levansucrase/invertase"/>
    <property type="match status" value="2"/>
</dbReference>
<evidence type="ECO:0000256" key="4">
    <source>
        <dbReference type="ARBA" id="ARBA00023295"/>
    </source>
</evidence>
<dbReference type="Pfam" id="PF03422">
    <property type="entry name" value="CBM_6"/>
    <property type="match status" value="1"/>
</dbReference>
<name>A0A1B2DLQ5_9BACL</name>
<dbReference type="InterPro" id="IPR013320">
    <property type="entry name" value="ConA-like_dom_sf"/>
</dbReference>
<dbReference type="RefSeq" id="WP_269467254.1">
    <property type="nucleotide sequence ID" value="NZ_CP016808.1"/>
</dbReference>
<feature type="domain" description="SLH" evidence="9">
    <location>
        <begin position="1853"/>
        <end position="1912"/>
    </location>
</feature>
<dbReference type="InterPro" id="IPR006584">
    <property type="entry name" value="Cellulose-bd_IV"/>
</dbReference>
<evidence type="ECO:0008006" key="11">
    <source>
        <dbReference type="Google" id="ProtNLM"/>
    </source>
</evidence>
<evidence type="ECO:0000256" key="6">
    <source>
        <dbReference type="SAM" id="MobiDB-lite"/>
    </source>
</evidence>
<dbReference type="Pfam" id="PF04616">
    <property type="entry name" value="Glyco_hydro_43"/>
    <property type="match status" value="2"/>
</dbReference>
<comment type="similarity">
    <text evidence="1">Belongs to the glycosyl hydrolase 43 family.</text>
</comment>
<dbReference type="InterPro" id="IPR051795">
    <property type="entry name" value="Glycosyl_Hydrlase_43"/>
</dbReference>
<dbReference type="EMBL" id="CP016808">
    <property type="protein sequence ID" value="ANY68648.1"/>
    <property type="molecule type" value="Genomic_DNA"/>
</dbReference>
<accession>A0A1B2DLQ5</accession>
<dbReference type="PANTHER" id="PTHR42812">
    <property type="entry name" value="BETA-XYLOSIDASE"/>
    <property type="match status" value="1"/>
</dbReference>
<keyword evidence="4" id="KW-0326">Glycosidase</keyword>
<dbReference type="Gene3D" id="2.60.120.260">
    <property type="entry name" value="Galactose-binding domain-like"/>
    <property type="match status" value="2"/>
</dbReference>
<dbReference type="InterPro" id="IPR006710">
    <property type="entry name" value="Glyco_hydro_43"/>
</dbReference>
<dbReference type="GO" id="GO:0004553">
    <property type="term" value="F:hydrolase activity, hydrolyzing O-glycosyl compounds"/>
    <property type="evidence" value="ECO:0007669"/>
    <property type="project" value="InterPro"/>
</dbReference>
<dbReference type="CDD" id="cd09003">
    <property type="entry name" value="GH43_XynD-like"/>
    <property type="match status" value="1"/>
</dbReference>
<sequence>MFRKSFALLVAFTLWLNVLPSTFIFAQQEEAVFQNPLLWADVPDPDVIRVGDVYYMSSTTMHMNPGVPIMKSTDLVHWEIVNYVYDILADHDEQTFRNGKSEYSKGSWASSLRFYKGSYYVAFSSYNTGKTYIYQTADIEKGPWTRSELDGVYHDMSLLFDDDGRVYMVYGGGDIKIIELTADATAIKAGGLNKILIPDASLVASTIENVGLPAEGSHIQKINGYYYVFNIAWPKNSPRVQIVHRASTIDGTYEGRVALSEGTAQGGIVDMKDGKWYGLLFRDHGAVGRIPFLVPVAWENNWPVFGVNGTIPESINMPVSGVSANSNIAASDEFYQNAERVGASQFNALGRSAANAAAMQQVSGLAAQLFAEEGQELLLNGSFEEGQDPWTAHDQAIVTVTDSVYHSGSNSMHVSSRQATGAGVQQRLAGKIKAGGTYKFLAKVKYEGDDSLPARRQFNIAMQDGDWTTIKVMGSAMVNKGEWGTIEGNYTIPADAELHEPIIFIETSWTAEQDPVKDLMDFYVDDVSLIDVTPAGGVDQTNDGEYDYNGSNLSLVWQWNHNPDQNHWSLTQRPGYLRLTNGRKSTSIENARNTLTQRTFGPESSGQVAMDISQMKNGDFAGLAAFQKDYGFVGVKMEGNAKSIVMVNASSGTAEELASIPLTQDRVYLKVEFDYRNFTDKANFYYSLNGVEWRAIGNTLQLSYKLDHFMGYRFALFNFATKITGGHVDFDYFRAADKLTGTDSAATVLQADLGNVPDVIGVQNMELSVPIKMEALPNEGYKSISASFNIPEYLTVTGVEFNADNLAGNGTYTYDDHHLQLHVSGDKVKFANASSDLFATIKLTVDGFVPSDRTVSIRTDYIAVEGGNVVYNVHDAVANIGLKQLDTKALAKIPGYSNPLMSHKLGADPYALVFDGRVYIYMSSDAFEYDSSGNIKDNSFANLNKVHVISSADMVNWTDHGAIPVAGSGGIADWAAFSWAPTAAHKQINGKDKFFLYFANGAGGIGVLTADSPLGPWIDPLGEALITGNTPGVPGVVWLFDPAVLVDDDGKGYLYFGGGIPGEPNSTAEQMAHPNTARVIQLGDDLISTEGSAVTIDAPFMFEDSGIHKYNGKYYYSYCSNFAGTHPEGTPPPGEIAYMVSDNPMGPFTYVAPILKNPYTFFGVGGNNHHAIFEFNKEWYVTYHAQTVSKAAIGDGKGYRSTHINKVEFYENGRMKEVQADMEGIAQLKTLDPYQRTEAETIAWQAGILTEIFEAPGSQSQSTSPNLNVTNIHNGDWLAVANVDFGNDGAGSFEAYIASVVGGKIEIRLDSPIGEVIGMLDAASTGGEQAWKLMKTDVSSVKGVHNVFLMFKGEGESNLFNMDYWKFTALETEDNIPLQSVSISYGAQTLKVNEQLAVNSALDPTDATNPVYQWEASGSISIVGGSNKAAVTIKGLSAGLGTLTLTAVAGGKEKKAVTQITVTGENNGGSNGGSNGGNNGGNSGGGAPATTPGTGSSSIDILINGKVVSAGTAVVTNKNGKIITTVVFDEQKLGQLLASLGDHAIITIPVNNGSDIVIGQMNAQMLKGLGEKKAVIEIKTDRAAYTVPVQQIDINAIIGQLGAMVDLQHLEMQFEVAGASEDMAKVAENAAAREGFSLAVPPIDFKISLFNKNSVIHLTKFNAYVQRTITLPEGIHPDQITTGVVIEPDGTIRHVPTKIVQVDGKYYALLSSLSNSTYSIIYHPVMFKDVANHWAKDAVNDMGSRMVINGIGQNLFNPSAAITRAEFAAIIVRGLGLELESGSPSYSDILAGDWYSSAVMTAQAYGLIHGFEDGTFRPKENITREQAMAILAKAMVITGMKAKLSSQAASELLKPYTDASKVADWAKSGIADSIQAGIVTGRSEAILAPKAQVTRAEVAKMVQLLLQKSDLI</sequence>
<dbReference type="CDD" id="cd04084">
    <property type="entry name" value="CBM6_xylanase-like"/>
    <property type="match status" value="1"/>
</dbReference>
<dbReference type="InterPro" id="IPR041542">
    <property type="entry name" value="GH43_C2"/>
</dbReference>
<feature type="domain" description="CBM6" evidence="8">
    <location>
        <begin position="1235"/>
        <end position="1368"/>
    </location>
</feature>
<dbReference type="Pfam" id="PF17851">
    <property type="entry name" value="GH43_C2"/>
    <property type="match status" value="1"/>
</dbReference>
<feature type="active site" description="Proton donor" evidence="5">
    <location>
        <position position="215"/>
    </location>
</feature>
<organism evidence="10">
    <name type="scientific">Paenibacillus sp. BIHB 4019</name>
    <dbReference type="NCBI Taxonomy" id="1870819"/>
    <lineage>
        <taxon>Bacteria</taxon>
        <taxon>Bacillati</taxon>
        <taxon>Bacillota</taxon>
        <taxon>Bacilli</taxon>
        <taxon>Bacillales</taxon>
        <taxon>Paenibacillaceae</taxon>
        <taxon>Paenibacillus</taxon>
    </lineage>
</organism>
<protein>
    <recommendedName>
        <fullName evidence="11">Carbohydrate-binding protein</fullName>
    </recommendedName>
</protein>
<evidence type="ECO:0000259" key="8">
    <source>
        <dbReference type="PROSITE" id="PS51175"/>
    </source>
</evidence>
<keyword evidence="2 7" id="KW-0732">Signal</keyword>
<dbReference type="Gene3D" id="2.60.40.1080">
    <property type="match status" value="1"/>
</dbReference>
<dbReference type="InterPro" id="IPR008979">
    <property type="entry name" value="Galactose-bd-like_sf"/>
</dbReference>
<dbReference type="SMART" id="SM00606">
    <property type="entry name" value="CBD_IV"/>
    <property type="match status" value="1"/>
</dbReference>
<dbReference type="GO" id="GO:0030246">
    <property type="term" value="F:carbohydrate binding"/>
    <property type="evidence" value="ECO:0007669"/>
    <property type="project" value="InterPro"/>
</dbReference>
<evidence type="ECO:0000256" key="2">
    <source>
        <dbReference type="ARBA" id="ARBA00022729"/>
    </source>
</evidence>
<evidence type="ECO:0000256" key="3">
    <source>
        <dbReference type="ARBA" id="ARBA00022801"/>
    </source>
</evidence>
<evidence type="ECO:0000259" key="9">
    <source>
        <dbReference type="PROSITE" id="PS51272"/>
    </source>
</evidence>
<dbReference type="GO" id="GO:0005975">
    <property type="term" value="P:carbohydrate metabolic process"/>
    <property type="evidence" value="ECO:0007669"/>
    <property type="project" value="InterPro"/>
</dbReference>
<proteinExistence type="inferred from homology"/>
<feature type="domain" description="SLH" evidence="9">
    <location>
        <begin position="1722"/>
        <end position="1781"/>
    </location>
</feature>
<keyword evidence="3" id="KW-0378">Hydrolase</keyword>
<dbReference type="SUPFAM" id="SSF49899">
    <property type="entry name" value="Concanavalin A-like lectins/glucanases"/>
    <property type="match status" value="1"/>
</dbReference>
<evidence type="ECO:0000256" key="5">
    <source>
        <dbReference type="PIRSR" id="PIRSR606710-1"/>
    </source>
</evidence>
<dbReference type="SUPFAM" id="SSF49785">
    <property type="entry name" value="Galactose-binding domain-like"/>
    <property type="match status" value="2"/>
</dbReference>
<reference evidence="10" key="1">
    <citation type="submission" date="2016-08" db="EMBL/GenBank/DDBJ databases">
        <title>Complete Genome Seqeunce of Paenibacillus sp. BIHB 4019 from tea rhizoplane.</title>
        <authorList>
            <person name="Thakur R."/>
            <person name="Swarnkar M.K."/>
            <person name="Gulati A."/>
        </authorList>
    </citation>
    <scope>NUCLEOTIDE SEQUENCE [LARGE SCALE GENOMIC DNA]</scope>
    <source>
        <strain evidence="10">BIHB4019</strain>
    </source>
</reference>
<evidence type="ECO:0000313" key="10">
    <source>
        <dbReference type="EMBL" id="ANY68648.1"/>
    </source>
</evidence>